<evidence type="ECO:0000313" key="1">
    <source>
        <dbReference type="EMBL" id="BDI07010.1"/>
    </source>
</evidence>
<dbReference type="InterPro" id="IPR007487">
    <property type="entry name" value="ABC_transpt-TYRBP-like"/>
</dbReference>
<reference evidence="1" key="1">
    <citation type="submission" date="2022-04" db="EMBL/GenBank/DDBJ databases">
        <title>Whole genome sequence of Sphaerotilus sp. FB-5.</title>
        <authorList>
            <person name="Takeda M."/>
            <person name="Narihara S."/>
            <person name="Akimoto M."/>
            <person name="Akimoto R."/>
            <person name="Nishiyashiki S."/>
            <person name="Murakami T."/>
        </authorList>
    </citation>
    <scope>NUCLEOTIDE SEQUENCE</scope>
    <source>
        <strain evidence="1">FB-5</strain>
    </source>
</reference>
<protein>
    <recommendedName>
        <fullName evidence="3">ABC transporter substrate-binding protein</fullName>
    </recommendedName>
</protein>
<dbReference type="PANTHER" id="PTHR35271:SF1">
    <property type="entry name" value="ABC TRANSPORTER, SUBSTRATE-BINDING LIPOPROTEIN"/>
    <property type="match status" value="1"/>
</dbReference>
<dbReference type="PANTHER" id="PTHR35271">
    <property type="entry name" value="ABC TRANSPORTER, SUBSTRATE-BINDING LIPOPROTEIN-RELATED"/>
    <property type="match status" value="1"/>
</dbReference>
<dbReference type="Pfam" id="PF04392">
    <property type="entry name" value="ABC_sub_bind"/>
    <property type="match status" value="1"/>
</dbReference>
<sequence length="358" mass="38494">MGAEIIAARSVSAGWLGLPSRPQSIEVFMSFKSCLAPVLAAVLGLGAASTQAAEFRVLVVMSYEEDNPWVREIRQGIDAVLGASSEITYVHMDTKRDPAGGAKKAEEAHAIYQRLQPHGVIAADDDAQRLFVLPYLKERGGVPVMFNGVNAEPGQYGYPAANVSGVLERAHVHESLAFIKQVVPTVETACFLTNNVPAGAALKAQVDREKDGYPLKVRGFHLVASLAEWESMARTLNAGCDTLFVDSLEGILDAASRPMTNREVLSVLRKGYRGPILGGNRYQVEQGAWAAVVKTGQEQGELSGDMLLKAMRGTAVAQLPVTKNVKGQRVINVSAVESHKIALRPVVIRGASLVRQQD</sequence>
<gene>
    <name evidence="1" type="ORF">CATMQ487_39800</name>
</gene>
<accession>A0ABM7YR24</accession>
<dbReference type="Proteomes" id="UP001057498">
    <property type="component" value="Chromosome"/>
</dbReference>
<dbReference type="EMBL" id="AP025730">
    <property type="protein sequence ID" value="BDI07010.1"/>
    <property type="molecule type" value="Genomic_DNA"/>
</dbReference>
<dbReference type="Gene3D" id="3.40.50.2300">
    <property type="match status" value="2"/>
</dbReference>
<evidence type="ECO:0000313" key="2">
    <source>
        <dbReference type="Proteomes" id="UP001057498"/>
    </source>
</evidence>
<keyword evidence="2" id="KW-1185">Reference proteome</keyword>
<name>A0ABM7YR24_9BURK</name>
<organism evidence="1 2">
    <name type="scientific">Sphaerotilus microaerophilus</name>
    <dbReference type="NCBI Taxonomy" id="2914710"/>
    <lineage>
        <taxon>Bacteria</taxon>
        <taxon>Pseudomonadati</taxon>
        <taxon>Pseudomonadota</taxon>
        <taxon>Betaproteobacteria</taxon>
        <taxon>Burkholderiales</taxon>
        <taxon>Sphaerotilaceae</taxon>
        <taxon>Sphaerotilus</taxon>
    </lineage>
</organism>
<evidence type="ECO:0008006" key="3">
    <source>
        <dbReference type="Google" id="ProtNLM"/>
    </source>
</evidence>
<proteinExistence type="predicted"/>